<gene>
    <name evidence="11" type="ORF">JZ751_024460</name>
</gene>
<keyword evidence="12" id="KW-1185">Reference proteome</keyword>
<dbReference type="PROSITE" id="PS00028">
    <property type="entry name" value="ZINC_FINGER_C2H2_1"/>
    <property type="match status" value="4"/>
</dbReference>
<keyword evidence="6" id="KW-0862">Zinc</keyword>
<proteinExistence type="inferred from homology"/>
<keyword evidence="5 8" id="KW-0863">Zinc-finger</keyword>
<dbReference type="PANTHER" id="PTHR24381:SF393">
    <property type="entry name" value="CHROMATIN-LINKED ADAPTOR FOR MSL PROTEINS, ISOFORM B"/>
    <property type="match status" value="1"/>
</dbReference>
<keyword evidence="3" id="KW-0479">Metal-binding</keyword>
<dbReference type="OrthoDB" id="40579at2759"/>
<feature type="domain" description="C2H2-type" evidence="10">
    <location>
        <begin position="237"/>
        <end position="264"/>
    </location>
</feature>
<organism evidence="11 12">
    <name type="scientific">Albula glossodonta</name>
    <name type="common">roundjaw bonefish</name>
    <dbReference type="NCBI Taxonomy" id="121402"/>
    <lineage>
        <taxon>Eukaryota</taxon>
        <taxon>Metazoa</taxon>
        <taxon>Chordata</taxon>
        <taxon>Craniata</taxon>
        <taxon>Vertebrata</taxon>
        <taxon>Euteleostomi</taxon>
        <taxon>Actinopterygii</taxon>
        <taxon>Neopterygii</taxon>
        <taxon>Teleostei</taxon>
        <taxon>Albuliformes</taxon>
        <taxon>Albulidae</taxon>
        <taxon>Albula</taxon>
    </lineage>
</organism>
<feature type="domain" description="C2H2-type" evidence="10">
    <location>
        <begin position="209"/>
        <end position="236"/>
    </location>
</feature>
<evidence type="ECO:0000256" key="4">
    <source>
        <dbReference type="ARBA" id="ARBA00022737"/>
    </source>
</evidence>
<keyword evidence="4" id="KW-0677">Repeat</keyword>
<dbReference type="PANTHER" id="PTHR24381">
    <property type="entry name" value="ZINC FINGER PROTEIN"/>
    <property type="match status" value="1"/>
</dbReference>
<dbReference type="EMBL" id="JAFBMS010000007">
    <property type="protein sequence ID" value="KAG9350571.1"/>
    <property type="molecule type" value="Genomic_DNA"/>
</dbReference>
<feature type="domain" description="C2H2-type" evidence="10">
    <location>
        <begin position="295"/>
        <end position="318"/>
    </location>
</feature>
<evidence type="ECO:0000256" key="8">
    <source>
        <dbReference type="PROSITE-ProRule" id="PRU00042"/>
    </source>
</evidence>
<accession>A0A8T2PHD0</accession>
<keyword evidence="7" id="KW-0539">Nucleus</keyword>
<dbReference type="AlphaFoldDB" id="A0A8T2PHD0"/>
<dbReference type="InterPro" id="IPR036236">
    <property type="entry name" value="Znf_C2H2_sf"/>
</dbReference>
<evidence type="ECO:0000256" key="9">
    <source>
        <dbReference type="SAM" id="MobiDB-lite"/>
    </source>
</evidence>
<evidence type="ECO:0000256" key="5">
    <source>
        <dbReference type="ARBA" id="ARBA00022771"/>
    </source>
</evidence>
<dbReference type="PROSITE" id="PS50157">
    <property type="entry name" value="ZINC_FINGER_C2H2_2"/>
    <property type="match status" value="4"/>
</dbReference>
<dbReference type="FunFam" id="3.30.160.60:FF:000100">
    <property type="entry name" value="Zinc finger 45-like"/>
    <property type="match status" value="1"/>
</dbReference>
<name>A0A8T2PHD0_9TELE</name>
<dbReference type="GO" id="GO:0005634">
    <property type="term" value="C:nucleus"/>
    <property type="evidence" value="ECO:0007669"/>
    <property type="project" value="UniProtKB-SubCell"/>
</dbReference>
<evidence type="ECO:0000256" key="1">
    <source>
        <dbReference type="ARBA" id="ARBA00004123"/>
    </source>
</evidence>
<evidence type="ECO:0000256" key="6">
    <source>
        <dbReference type="ARBA" id="ARBA00022833"/>
    </source>
</evidence>
<dbReference type="Proteomes" id="UP000824540">
    <property type="component" value="Unassembled WGS sequence"/>
</dbReference>
<dbReference type="Gene3D" id="3.30.160.60">
    <property type="entry name" value="Classic Zinc Finger"/>
    <property type="match status" value="4"/>
</dbReference>
<dbReference type="GO" id="GO:0008270">
    <property type="term" value="F:zinc ion binding"/>
    <property type="evidence" value="ECO:0007669"/>
    <property type="project" value="UniProtKB-KW"/>
</dbReference>
<dbReference type="InterPro" id="IPR013087">
    <property type="entry name" value="Znf_C2H2_type"/>
</dbReference>
<evidence type="ECO:0000313" key="12">
    <source>
        <dbReference type="Proteomes" id="UP000824540"/>
    </source>
</evidence>
<comment type="caution">
    <text evidence="11">The sequence shown here is derived from an EMBL/GenBank/DDBJ whole genome shotgun (WGS) entry which is preliminary data.</text>
</comment>
<feature type="region of interest" description="Disordered" evidence="9">
    <location>
        <begin position="135"/>
        <end position="169"/>
    </location>
</feature>
<reference evidence="11" key="1">
    <citation type="thesis" date="2021" institute="BYU ScholarsArchive" country="Provo, UT, USA">
        <title>Applications of and Algorithms for Genome Assembly and Genomic Analyses with an Emphasis on Marine Teleosts.</title>
        <authorList>
            <person name="Pickett B.D."/>
        </authorList>
    </citation>
    <scope>NUCLEOTIDE SEQUENCE</scope>
    <source>
        <strain evidence="11">HI-2016</strain>
    </source>
</reference>
<comment type="similarity">
    <text evidence="2">Belongs to the krueppel C2H2-type zinc-finger protein family.</text>
</comment>
<sequence length="325" mass="37027">MDTPVKTEVDEFIISDTTNYGFNDTITLKSESSCHLDIEVLSKHSKYCSDSLAKSDDLGQLVNVKREKSVNRNVPAEPEHPVNCDSRLKLECPENDTSNVVDRSSPKAPMRNVDEKRACVVRIGCPEPAEITVVIENDSKAGEPDPRKTTRRTPSDNSRKIRAGQQDRARKLNPKVFHCEICGKDIKHMPSFQGDVTKHQVVHTAAYPFLCGSCGKQFKRADCLKKHERVHSSERPYHCPTCGHTFKWEASLKEHQRTHSGERPYVCIEKDCGKSFAHRSTFLQHGRTHQSNPQFNCRYCHLGFNHRSNLVKHERTHSRGARRTK</sequence>
<dbReference type="FunFam" id="3.30.160.60:FF:000151">
    <property type="entry name" value="Zinc finger and SCAN domain-containing 21"/>
    <property type="match status" value="1"/>
</dbReference>
<feature type="compositionally biased region" description="Basic and acidic residues" evidence="9">
    <location>
        <begin position="137"/>
        <end position="169"/>
    </location>
</feature>
<evidence type="ECO:0000256" key="2">
    <source>
        <dbReference type="ARBA" id="ARBA00006991"/>
    </source>
</evidence>
<evidence type="ECO:0000313" key="11">
    <source>
        <dbReference type="EMBL" id="KAG9350571.1"/>
    </source>
</evidence>
<dbReference type="SMART" id="SM00355">
    <property type="entry name" value="ZnF_C2H2"/>
    <property type="match status" value="5"/>
</dbReference>
<protein>
    <recommendedName>
        <fullName evidence="10">C2H2-type domain-containing protein</fullName>
    </recommendedName>
</protein>
<evidence type="ECO:0000259" key="10">
    <source>
        <dbReference type="PROSITE" id="PS50157"/>
    </source>
</evidence>
<feature type="domain" description="C2H2-type" evidence="10">
    <location>
        <begin position="265"/>
        <end position="294"/>
    </location>
</feature>
<dbReference type="FunFam" id="3.30.160.60:FF:002343">
    <property type="entry name" value="Zinc finger protein 33A"/>
    <property type="match status" value="1"/>
</dbReference>
<evidence type="ECO:0000256" key="3">
    <source>
        <dbReference type="ARBA" id="ARBA00022723"/>
    </source>
</evidence>
<evidence type="ECO:0000256" key="7">
    <source>
        <dbReference type="ARBA" id="ARBA00023242"/>
    </source>
</evidence>
<comment type="subcellular location">
    <subcellularLocation>
        <location evidence="1">Nucleus</location>
    </subcellularLocation>
</comment>
<dbReference type="SUPFAM" id="SSF57667">
    <property type="entry name" value="beta-beta-alpha zinc fingers"/>
    <property type="match status" value="2"/>
</dbReference>
<dbReference type="GO" id="GO:0000977">
    <property type="term" value="F:RNA polymerase II transcription regulatory region sequence-specific DNA binding"/>
    <property type="evidence" value="ECO:0007669"/>
    <property type="project" value="TreeGrafter"/>
</dbReference>
<dbReference type="GO" id="GO:0000981">
    <property type="term" value="F:DNA-binding transcription factor activity, RNA polymerase II-specific"/>
    <property type="evidence" value="ECO:0007669"/>
    <property type="project" value="TreeGrafter"/>
</dbReference>
<dbReference type="Pfam" id="PF00096">
    <property type="entry name" value="zf-C2H2"/>
    <property type="match status" value="4"/>
</dbReference>